<dbReference type="Pfam" id="PF01738">
    <property type="entry name" value="DLH"/>
    <property type="match status" value="1"/>
</dbReference>
<feature type="chain" id="PRO_5042245142" evidence="2">
    <location>
        <begin position="21"/>
        <end position="259"/>
    </location>
</feature>
<dbReference type="EMBL" id="JAENIG010000006">
    <property type="protein sequence ID" value="MBK1855322.1"/>
    <property type="molecule type" value="Genomic_DNA"/>
</dbReference>
<organism evidence="4 5">
    <name type="scientific">Oceaniferula flava</name>
    <dbReference type="NCBI Taxonomy" id="2800421"/>
    <lineage>
        <taxon>Bacteria</taxon>
        <taxon>Pseudomonadati</taxon>
        <taxon>Verrucomicrobiota</taxon>
        <taxon>Verrucomicrobiia</taxon>
        <taxon>Verrucomicrobiales</taxon>
        <taxon>Verrucomicrobiaceae</taxon>
        <taxon>Oceaniferula</taxon>
    </lineage>
</organism>
<evidence type="ECO:0000313" key="4">
    <source>
        <dbReference type="EMBL" id="MBK1855322.1"/>
    </source>
</evidence>
<keyword evidence="4" id="KW-0378">Hydrolase</keyword>
<reference evidence="4" key="1">
    <citation type="submission" date="2021-01" db="EMBL/GenBank/DDBJ databases">
        <title>Modified the classification status of verrucomicrobia.</title>
        <authorList>
            <person name="Feng X."/>
        </authorList>
    </citation>
    <scope>NUCLEOTIDE SEQUENCE</scope>
    <source>
        <strain evidence="4">5K15</strain>
    </source>
</reference>
<evidence type="ECO:0000259" key="3">
    <source>
        <dbReference type="Pfam" id="PF01738"/>
    </source>
</evidence>
<dbReference type="Proteomes" id="UP000634206">
    <property type="component" value="Unassembled WGS sequence"/>
</dbReference>
<evidence type="ECO:0000256" key="1">
    <source>
        <dbReference type="ARBA" id="ARBA00022729"/>
    </source>
</evidence>
<sequence>MTKALLSLLLLVPMAGLTSAKPLPESPDKAEKPYTNLIKGKWVHQEEPVIEDGLPFWFYADRKLKSARSGKKHPLVIVLHGRRNKAKPGDKFKVQSIATIWTKEKIYKEHPCFVVQPYYPPKGGWEKIPEKIDELVKHLTSHLPVDMKRIYLVGFSNGGQGTFLTLARQPDWFAGAVTMAGPVSPKQVVGKIKAPVWCWVGGNDTDLNKNVRLPALAKQLQKLDDRVKLNIVPGGGHGCAPQSIGTDKVRDWLFDQRLP</sequence>
<gene>
    <name evidence="4" type="ORF">JIN83_10155</name>
</gene>
<dbReference type="InterPro" id="IPR050955">
    <property type="entry name" value="Plant_Biomass_Hydrol_Est"/>
</dbReference>
<dbReference type="PANTHER" id="PTHR43037">
    <property type="entry name" value="UNNAMED PRODUCT-RELATED"/>
    <property type="match status" value="1"/>
</dbReference>
<comment type="caution">
    <text evidence="4">The sequence shown here is derived from an EMBL/GenBank/DDBJ whole genome shotgun (WGS) entry which is preliminary data.</text>
</comment>
<name>A0AAE2SDB7_9BACT</name>
<dbReference type="PANTHER" id="PTHR43037:SF1">
    <property type="entry name" value="BLL1128 PROTEIN"/>
    <property type="match status" value="1"/>
</dbReference>
<keyword evidence="5" id="KW-1185">Reference proteome</keyword>
<accession>A0AAE2SDB7</accession>
<dbReference type="RefSeq" id="WP_309489935.1">
    <property type="nucleotide sequence ID" value="NZ_JAENIG010000006.1"/>
</dbReference>
<proteinExistence type="predicted"/>
<dbReference type="SUPFAM" id="SSF53474">
    <property type="entry name" value="alpha/beta-Hydrolases"/>
    <property type="match status" value="1"/>
</dbReference>
<dbReference type="InterPro" id="IPR002925">
    <property type="entry name" value="Dienelactn_hydro"/>
</dbReference>
<dbReference type="InterPro" id="IPR029058">
    <property type="entry name" value="AB_hydrolase_fold"/>
</dbReference>
<protein>
    <submittedName>
        <fullName evidence="4">Dienelactone hydrolase family protein</fullName>
    </submittedName>
</protein>
<keyword evidence="1 2" id="KW-0732">Signal</keyword>
<dbReference type="Gene3D" id="3.40.50.1820">
    <property type="entry name" value="alpha/beta hydrolase"/>
    <property type="match status" value="1"/>
</dbReference>
<dbReference type="AlphaFoldDB" id="A0AAE2SDB7"/>
<feature type="signal peptide" evidence="2">
    <location>
        <begin position="1"/>
        <end position="20"/>
    </location>
</feature>
<feature type="domain" description="Dienelactone hydrolase" evidence="3">
    <location>
        <begin position="126"/>
        <end position="240"/>
    </location>
</feature>
<evidence type="ECO:0000313" key="5">
    <source>
        <dbReference type="Proteomes" id="UP000634206"/>
    </source>
</evidence>
<evidence type="ECO:0000256" key="2">
    <source>
        <dbReference type="SAM" id="SignalP"/>
    </source>
</evidence>
<dbReference type="GO" id="GO:0016787">
    <property type="term" value="F:hydrolase activity"/>
    <property type="evidence" value="ECO:0007669"/>
    <property type="project" value="UniProtKB-KW"/>
</dbReference>